<dbReference type="STRING" id="306901.Q2HES3"/>
<evidence type="ECO:0000313" key="16">
    <source>
        <dbReference type="Proteomes" id="UP000001056"/>
    </source>
</evidence>
<evidence type="ECO:0000256" key="6">
    <source>
        <dbReference type="ARBA" id="ARBA00022723"/>
    </source>
</evidence>
<dbReference type="EMBL" id="CH408029">
    <property type="protein sequence ID" value="EAQ93046.1"/>
    <property type="molecule type" value="Genomic_DNA"/>
</dbReference>
<dbReference type="OrthoDB" id="2832284at2759"/>
<evidence type="ECO:0000256" key="4">
    <source>
        <dbReference type="ARBA" id="ARBA00012365"/>
    </source>
</evidence>
<evidence type="ECO:0000256" key="5">
    <source>
        <dbReference type="ARBA" id="ARBA00021214"/>
    </source>
</evidence>
<dbReference type="InterPro" id="IPR006680">
    <property type="entry name" value="Amidohydro-rel"/>
</dbReference>
<dbReference type="InterPro" id="IPR032466">
    <property type="entry name" value="Metal_Hydrolase"/>
</dbReference>
<evidence type="ECO:0000256" key="7">
    <source>
        <dbReference type="ARBA" id="ARBA00022793"/>
    </source>
</evidence>
<proteinExistence type="inferred from homology"/>
<feature type="domain" description="Amidohydrolase-related" evidence="13">
    <location>
        <begin position="45"/>
        <end position="421"/>
    </location>
</feature>
<evidence type="ECO:0000256" key="8">
    <source>
        <dbReference type="ARBA" id="ARBA00022833"/>
    </source>
</evidence>
<evidence type="ECO:0000256" key="11">
    <source>
        <dbReference type="RuleBase" id="RU366045"/>
    </source>
</evidence>
<reference evidence="16" key="1">
    <citation type="journal article" date="2015" name="Genome Announc.">
        <title>Draft genome sequence of the cellulolytic fungus Chaetomium globosum.</title>
        <authorList>
            <person name="Cuomo C.A."/>
            <person name="Untereiner W.A."/>
            <person name="Ma L.-J."/>
            <person name="Grabherr M."/>
            <person name="Birren B.W."/>
        </authorList>
    </citation>
    <scope>NUCLEOTIDE SEQUENCE [LARGE SCALE GENOMIC DNA]</scope>
    <source>
        <strain evidence="16">ATCC 6205 / CBS 148.51 / DSM 1962 / NBRC 6347 / NRRL 1970</strain>
    </source>
</reference>
<evidence type="ECO:0000256" key="1">
    <source>
        <dbReference type="ARBA" id="ARBA00005079"/>
    </source>
</evidence>
<gene>
    <name evidence="15" type="ORF">CHGG_01281</name>
</gene>
<dbReference type="AlphaFoldDB" id="Q2HES3"/>
<dbReference type="GO" id="GO:0019748">
    <property type="term" value="P:secondary metabolic process"/>
    <property type="evidence" value="ECO:0007669"/>
    <property type="project" value="TreeGrafter"/>
</dbReference>
<sequence>MAPAATHDQLQLCCSPTANTTSTTTANATIYPTRDPSSPTSLFRIDMHTHIMPPSLPDLAALTPPPNPPTEPYPWPAFHPSPDHATTGAIDMYVGSTFFRRVSPSCYDPAARLRDMDAAGVDVQVLSTVPVLFCYDAPAAPARELARVLNDHVSGVCAAYPGRFVGLGTVALQDCKGAVEEVRRLVGLRGMVGVQVGTSVEKAYYGGDGEVGMLDDERLEPFWRVCEELDVPVFVHPLGYALGKENKERWGGYWSSWLVGMPCETALAMHGIMASGLLVRHPRLRLCFAHGGGAFPALLGRIQHGFDCRPDLVATKACGVTPTQHFSGQVAPPPSAGLEAGQGQIWIDSLLHDPDLMEYVIRKLGPGGADRIVLGSDYPFPLGEVPVAGKMLTEDERLGRFMSWGERAGVLARNAIRFLRLGREFEDRFEERLRQFEAAHVPSADDQVKDASWDGWRHRDSAIDLDEGEELTGRKPRSGSSSTGRSPASKTLRENLTNPVRGLQATTRRRRCWPKTLRSRGSSTKRLPQRTCNDACVARSAGLTSSSWRMAFVSTATTRMTRNGRRNLFFSAENKLDFGPVPPQLPQLKPLEELFIARVHVSVNVFTVCDVSCERVYLLTSTRFVGSNTSIVVILYTSCATWAKVYSELPLLPKDLDIVILRPRGSENVEQMDRQFRNRFRVRRAAVETWLRFLADNYPGYRNFTWNYDNLSQLPEDGNVFDQLNIHEVEECEGLPADSGPVEEPEEDGEVVDEAEVPNMLVHDSELNQLQERVDGGAAEVNAANEQVPLQPVEPQAAHQLKMPSIRRTPLDEFNQTHALLSLACQTLFPRGVADFVEPRQRKISYQDYIQHAMKWEDGRFAKHHSFRFICAKHSDEAAGKGSQSILRQQESPHTSRIYRETPSRAIIRQLQALDAVEGKDPSEESIGI</sequence>
<organism evidence="15 16">
    <name type="scientific">Chaetomium globosum (strain ATCC 6205 / CBS 148.51 / DSM 1962 / NBRC 6347 / NRRL 1970)</name>
    <name type="common">Soil fungus</name>
    <dbReference type="NCBI Taxonomy" id="306901"/>
    <lineage>
        <taxon>Eukaryota</taxon>
        <taxon>Fungi</taxon>
        <taxon>Dikarya</taxon>
        <taxon>Ascomycota</taxon>
        <taxon>Pezizomycotina</taxon>
        <taxon>Sordariomycetes</taxon>
        <taxon>Sordariomycetidae</taxon>
        <taxon>Sordariales</taxon>
        <taxon>Chaetomiaceae</taxon>
        <taxon>Chaetomium</taxon>
    </lineage>
</organism>
<dbReference type="HOGENOM" id="CLU_314729_0_0_1"/>
<accession>Q2HES3</accession>
<dbReference type="RefSeq" id="XP_001220502.1">
    <property type="nucleotide sequence ID" value="XM_001220501.1"/>
</dbReference>
<dbReference type="Pfam" id="PF04909">
    <property type="entry name" value="Amidohydro_2"/>
    <property type="match status" value="1"/>
</dbReference>
<feature type="domain" description="DUF6570" evidence="14">
    <location>
        <begin position="569"/>
        <end position="711"/>
    </location>
</feature>
<dbReference type="Proteomes" id="UP000001056">
    <property type="component" value="Unassembled WGS sequence"/>
</dbReference>
<protein>
    <recommendedName>
        <fullName evidence="5">2-amino-3-carboxymuconate-6-semialdehyde decarboxylase</fullName>
        <ecNumber evidence="4">4.1.1.45</ecNumber>
    </recommendedName>
    <alternativeName>
        <fullName evidence="10">Picolinate carboxylase</fullName>
    </alternativeName>
</protein>
<keyword evidence="8" id="KW-0862">Zinc</keyword>
<feature type="region of interest" description="Disordered" evidence="12">
    <location>
        <begin position="464"/>
        <end position="505"/>
    </location>
</feature>
<dbReference type="GO" id="GO:0016787">
    <property type="term" value="F:hydrolase activity"/>
    <property type="evidence" value="ECO:0007669"/>
    <property type="project" value="InterPro"/>
</dbReference>
<evidence type="ECO:0000313" key="15">
    <source>
        <dbReference type="EMBL" id="EAQ93046.1"/>
    </source>
</evidence>
<dbReference type="GO" id="GO:0046872">
    <property type="term" value="F:metal ion binding"/>
    <property type="evidence" value="ECO:0007669"/>
    <property type="project" value="UniProtKB-KW"/>
</dbReference>
<dbReference type="PANTHER" id="PTHR21240:SF27">
    <property type="entry name" value="2-AMINO-3-CARBOXYMUCONATE-6-SEMIALDEHYDE DECARBOXYLASE"/>
    <property type="match status" value="1"/>
</dbReference>
<dbReference type="InterPro" id="IPR046700">
    <property type="entry name" value="DUF6570"/>
</dbReference>
<dbReference type="GO" id="GO:0001760">
    <property type="term" value="F:aminocarboxymuconate-semialdehyde decarboxylase activity"/>
    <property type="evidence" value="ECO:0007669"/>
    <property type="project" value="UniProtKB-EC"/>
</dbReference>
<keyword evidence="9 11" id="KW-0456">Lyase</keyword>
<comment type="pathway">
    <text evidence="1">Secondary metabolite metabolism; quinolate metabolism.</text>
</comment>
<keyword evidence="16" id="KW-1185">Reference proteome</keyword>
<evidence type="ECO:0000259" key="14">
    <source>
        <dbReference type="Pfam" id="PF20209"/>
    </source>
</evidence>
<evidence type="ECO:0000256" key="3">
    <source>
        <dbReference type="ARBA" id="ARBA00011245"/>
    </source>
</evidence>
<dbReference type="PANTHER" id="PTHR21240">
    <property type="entry name" value="2-AMINO-3-CARBOXYLMUCONATE-6-SEMIALDEHYDE DECARBOXYLASE"/>
    <property type="match status" value="1"/>
</dbReference>
<keyword evidence="6" id="KW-0479">Metal-binding</keyword>
<keyword evidence="7 11" id="KW-0210">Decarboxylase</keyword>
<dbReference type="Pfam" id="PF20209">
    <property type="entry name" value="DUF6570"/>
    <property type="match status" value="1"/>
</dbReference>
<dbReference type="eggNOG" id="KOG4245">
    <property type="taxonomic scope" value="Eukaryota"/>
</dbReference>
<dbReference type="InParanoid" id="Q2HES3"/>
<dbReference type="Gene3D" id="3.20.20.140">
    <property type="entry name" value="Metal-dependent hydrolases"/>
    <property type="match status" value="1"/>
</dbReference>
<evidence type="ECO:0000256" key="12">
    <source>
        <dbReference type="SAM" id="MobiDB-lite"/>
    </source>
</evidence>
<comment type="similarity">
    <text evidence="2">Belongs to the metallo-dependent hydrolases superfamily. ACMSD family.</text>
</comment>
<comment type="subunit">
    <text evidence="3">Monomer.</text>
</comment>
<dbReference type="VEuPathDB" id="FungiDB:CHGG_01281"/>
<evidence type="ECO:0000256" key="2">
    <source>
        <dbReference type="ARBA" id="ARBA00005871"/>
    </source>
</evidence>
<evidence type="ECO:0000256" key="9">
    <source>
        <dbReference type="ARBA" id="ARBA00023239"/>
    </source>
</evidence>
<dbReference type="GeneID" id="4387404"/>
<feature type="compositionally biased region" description="Low complexity" evidence="12">
    <location>
        <begin position="478"/>
        <end position="490"/>
    </location>
</feature>
<dbReference type="GO" id="GO:0005829">
    <property type="term" value="C:cytosol"/>
    <property type="evidence" value="ECO:0007669"/>
    <property type="project" value="TreeGrafter"/>
</dbReference>
<dbReference type="EC" id="4.1.1.45" evidence="4"/>
<dbReference type="SUPFAM" id="SSF51556">
    <property type="entry name" value="Metallo-dependent hydrolases"/>
    <property type="match status" value="1"/>
</dbReference>
<dbReference type="InterPro" id="IPR032465">
    <property type="entry name" value="ACMSD"/>
</dbReference>
<evidence type="ECO:0000256" key="10">
    <source>
        <dbReference type="ARBA" id="ARBA00031120"/>
    </source>
</evidence>
<evidence type="ECO:0000259" key="13">
    <source>
        <dbReference type="Pfam" id="PF04909"/>
    </source>
</evidence>
<name>Q2HES3_CHAGB</name>